<dbReference type="CDD" id="cd02440">
    <property type="entry name" value="AdoMet_MTases"/>
    <property type="match status" value="1"/>
</dbReference>
<evidence type="ECO:0000256" key="2">
    <source>
        <dbReference type="ARBA" id="ARBA00022603"/>
    </source>
</evidence>
<dbReference type="InterPro" id="IPR023576">
    <property type="entry name" value="UbiE/COQ5_MeTrFase_CS"/>
</dbReference>
<protein>
    <recommendedName>
        <fullName evidence="5">Demethylmenaquinone methyltransferase</fullName>
        <ecNumber evidence="5">2.1.1.163</ecNumber>
    </recommendedName>
</protein>
<dbReference type="NCBIfam" id="TIGR01934">
    <property type="entry name" value="MenG_MenH_UbiE"/>
    <property type="match status" value="1"/>
</dbReference>
<comment type="caution">
    <text evidence="6">The sequence shown here is derived from an EMBL/GenBank/DDBJ whole genome shotgun (WGS) entry which is preliminary data.</text>
</comment>
<dbReference type="PANTHER" id="PTHR43591">
    <property type="entry name" value="METHYLTRANSFERASE"/>
    <property type="match status" value="1"/>
</dbReference>
<dbReference type="Gene3D" id="3.40.50.150">
    <property type="entry name" value="Vaccinia Virus protein VP39"/>
    <property type="match status" value="1"/>
</dbReference>
<feature type="binding site" evidence="5">
    <location>
        <position position="122"/>
    </location>
    <ligand>
        <name>S-adenosyl-L-methionine</name>
        <dbReference type="ChEBI" id="CHEBI:59789"/>
    </ligand>
</feature>
<dbReference type="InterPro" id="IPR004033">
    <property type="entry name" value="UbiE/COQ5_MeTrFase"/>
</dbReference>
<dbReference type="PROSITE" id="PS01184">
    <property type="entry name" value="UBIE_2"/>
    <property type="match status" value="1"/>
</dbReference>
<evidence type="ECO:0000313" key="7">
    <source>
        <dbReference type="Proteomes" id="UP000247099"/>
    </source>
</evidence>
<dbReference type="Pfam" id="PF01209">
    <property type="entry name" value="Ubie_methyltran"/>
    <property type="match status" value="1"/>
</dbReference>
<gene>
    <name evidence="5" type="primary">menG</name>
    <name evidence="6" type="ORF">DDZ13_05685</name>
</gene>
<dbReference type="HAMAP" id="MF_01813">
    <property type="entry name" value="MenG_UbiE_methyltr"/>
    <property type="match status" value="1"/>
</dbReference>
<evidence type="ECO:0000256" key="4">
    <source>
        <dbReference type="ARBA" id="ARBA00022691"/>
    </source>
</evidence>
<keyword evidence="7" id="KW-1185">Reference proteome</keyword>
<dbReference type="UniPathway" id="UPA00079">
    <property type="reaction ID" value="UER00169"/>
</dbReference>
<evidence type="ECO:0000256" key="5">
    <source>
        <dbReference type="HAMAP-Rule" id="MF_01813"/>
    </source>
</evidence>
<dbReference type="Proteomes" id="UP000247099">
    <property type="component" value="Unassembled WGS sequence"/>
</dbReference>
<comment type="pathway">
    <text evidence="5">Quinol/quinone metabolism; menaquinone biosynthesis; menaquinol from 1,4-dihydroxy-2-naphthoate: step 2/2.</text>
</comment>
<comment type="similarity">
    <text evidence="5">Belongs to the class I-like SAM-binding methyltransferase superfamily. MenG/UbiE family.</text>
</comment>
<comment type="catalytic activity">
    <reaction evidence="5">
        <text>a 2-demethylmenaquinol + S-adenosyl-L-methionine = a menaquinol + S-adenosyl-L-homocysteine + H(+)</text>
        <dbReference type="Rhea" id="RHEA:42640"/>
        <dbReference type="Rhea" id="RHEA-COMP:9539"/>
        <dbReference type="Rhea" id="RHEA-COMP:9563"/>
        <dbReference type="ChEBI" id="CHEBI:15378"/>
        <dbReference type="ChEBI" id="CHEBI:18151"/>
        <dbReference type="ChEBI" id="CHEBI:55437"/>
        <dbReference type="ChEBI" id="CHEBI:57856"/>
        <dbReference type="ChEBI" id="CHEBI:59789"/>
        <dbReference type="EC" id="2.1.1.163"/>
    </reaction>
</comment>
<dbReference type="GO" id="GO:0043770">
    <property type="term" value="F:demethylmenaquinone methyltransferase activity"/>
    <property type="evidence" value="ECO:0007669"/>
    <property type="project" value="UniProtKB-UniRule"/>
</dbReference>
<accession>A0A317ZKA4</accession>
<feature type="binding site" evidence="5">
    <location>
        <position position="56"/>
    </location>
    <ligand>
        <name>S-adenosyl-L-methionine</name>
        <dbReference type="ChEBI" id="CHEBI:59789"/>
    </ligand>
</feature>
<dbReference type="RefSeq" id="WP_110130468.1">
    <property type="nucleotide sequence ID" value="NZ_QHJQ01000003.1"/>
</dbReference>
<dbReference type="AlphaFoldDB" id="A0A317ZKA4"/>
<name>A0A317ZKA4_9BACT</name>
<proteinExistence type="inferred from homology"/>
<evidence type="ECO:0000313" key="6">
    <source>
        <dbReference type="EMBL" id="PXA04663.1"/>
    </source>
</evidence>
<dbReference type="PROSITE" id="PS51608">
    <property type="entry name" value="SAM_MT_UBIE"/>
    <property type="match status" value="1"/>
</dbReference>
<dbReference type="GO" id="GO:0032259">
    <property type="term" value="P:methylation"/>
    <property type="evidence" value="ECO:0007669"/>
    <property type="project" value="UniProtKB-KW"/>
</dbReference>
<comment type="function">
    <text evidence="5">Methyltransferase required for the conversion of demethylmenaquinol (DMKH2) to menaquinol (MKH2).</text>
</comment>
<dbReference type="GO" id="GO:0009234">
    <property type="term" value="P:menaquinone biosynthetic process"/>
    <property type="evidence" value="ECO:0007669"/>
    <property type="project" value="UniProtKB-UniRule"/>
</dbReference>
<keyword evidence="1 5" id="KW-0474">Menaquinone biosynthesis</keyword>
<keyword evidence="2 5" id="KW-0489">Methyltransferase</keyword>
<dbReference type="FunCoup" id="A0A317ZKA4">
    <property type="interactions" value="397"/>
</dbReference>
<evidence type="ECO:0000256" key="3">
    <source>
        <dbReference type="ARBA" id="ARBA00022679"/>
    </source>
</evidence>
<keyword evidence="4 5" id="KW-0949">S-adenosyl-L-methionine</keyword>
<dbReference type="InParanoid" id="A0A317ZKA4"/>
<evidence type="ECO:0000256" key="1">
    <source>
        <dbReference type="ARBA" id="ARBA00022428"/>
    </source>
</evidence>
<dbReference type="SUPFAM" id="SSF53335">
    <property type="entry name" value="S-adenosyl-L-methionine-dependent methyltransferases"/>
    <property type="match status" value="1"/>
</dbReference>
<feature type="binding site" evidence="5">
    <location>
        <begin position="105"/>
        <end position="106"/>
    </location>
    <ligand>
        <name>S-adenosyl-L-methionine</name>
        <dbReference type="ChEBI" id="CHEBI:59789"/>
    </ligand>
</feature>
<feature type="binding site" evidence="5">
    <location>
        <position position="77"/>
    </location>
    <ligand>
        <name>S-adenosyl-L-methionine</name>
        <dbReference type="ChEBI" id="CHEBI:59789"/>
    </ligand>
</feature>
<keyword evidence="3 5" id="KW-0808">Transferase</keyword>
<reference evidence="6 7" key="1">
    <citation type="submission" date="2018-05" db="EMBL/GenBank/DDBJ databases">
        <title>Coraliomargarita sinensis sp. nov., isolated from a marine solar saltern.</title>
        <authorList>
            <person name="Zhou L.Y."/>
        </authorList>
    </citation>
    <scope>NUCLEOTIDE SEQUENCE [LARGE SCALE GENOMIC DNA]</scope>
    <source>
        <strain evidence="6 7">WN38</strain>
    </source>
</reference>
<dbReference type="EC" id="2.1.1.163" evidence="5"/>
<dbReference type="PANTHER" id="PTHR43591:SF24">
    <property type="entry name" value="2-METHOXY-6-POLYPRENYL-1,4-BENZOQUINOL METHYLASE, MITOCHONDRIAL"/>
    <property type="match status" value="1"/>
</dbReference>
<organism evidence="6 7">
    <name type="scientific">Coraliomargarita sinensis</name>
    <dbReference type="NCBI Taxonomy" id="2174842"/>
    <lineage>
        <taxon>Bacteria</taxon>
        <taxon>Pseudomonadati</taxon>
        <taxon>Verrucomicrobiota</taxon>
        <taxon>Opitutia</taxon>
        <taxon>Puniceicoccales</taxon>
        <taxon>Coraliomargaritaceae</taxon>
        <taxon>Coraliomargarita</taxon>
    </lineage>
</organism>
<sequence>MPEGKAVSQMFAGIAGRYDLANHLLSGGIDFYWRRILTRKVEAFAPKDVVDLATGSGDVAFKLRDRLGTEVPVTGLDFCEPMLDEAREKRQKNPLYRDLRFDFGDCMALPLEDNSIDAVTISFGVRNFEDRQKGLKEILRVLRPGGRLYVLEFSQPDRGFRPVYYFYLKYILPWVAAIATGDKSAYDYLAGTIENFPTKEALAEQLKLAGFETVDADGLTFSIVAIHEATKASPAVSGSRE</sequence>
<dbReference type="OrthoDB" id="9808140at2"/>
<dbReference type="NCBIfam" id="NF001244">
    <property type="entry name" value="PRK00216.1-5"/>
    <property type="match status" value="1"/>
</dbReference>
<dbReference type="PROSITE" id="PS01183">
    <property type="entry name" value="UBIE_1"/>
    <property type="match status" value="1"/>
</dbReference>
<dbReference type="InterPro" id="IPR029063">
    <property type="entry name" value="SAM-dependent_MTases_sf"/>
</dbReference>
<dbReference type="EMBL" id="QHJQ01000003">
    <property type="protein sequence ID" value="PXA04663.1"/>
    <property type="molecule type" value="Genomic_DNA"/>
</dbReference>